<proteinExistence type="predicted"/>
<name>A0A2C6JAB3_9APIC</name>
<dbReference type="GeneID" id="94433922"/>
<dbReference type="Pfam" id="PF01344">
    <property type="entry name" value="Kelch_1"/>
    <property type="match status" value="2"/>
</dbReference>
<dbReference type="VEuPathDB" id="ToxoDB:CSUI_010608"/>
<reference evidence="1 2" key="1">
    <citation type="journal article" date="2017" name="Int. J. Parasitol.">
        <title>The genome of the protozoan parasite Cystoisospora suis and a reverse vaccinology approach to identify vaccine candidates.</title>
        <authorList>
            <person name="Palmieri N."/>
            <person name="Shrestha A."/>
            <person name="Ruttkowski B."/>
            <person name="Beck T."/>
            <person name="Vogl C."/>
            <person name="Tomley F."/>
            <person name="Blake D.P."/>
            <person name="Joachim A."/>
        </authorList>
    </citation>
    <scope>NUCLEOTIDE SEQUENCE [LARGE SCALE GENOMIC DNA]</scope>
    <source>
        <strain evidence="1 2">Wien I</strain>
    </source>
</reference>
<accession>A0A2C6JAB3</accession>
<dbReference type="OrthoDB" id="191037at2759"/>
<feature type="non-terminal residue" evidence="1">
    <location>
        <position position="109"/>
    </location>
</feature>
<dbReference type="InterPro" id="IPR052392">
    <property type="entry name" value="Kelch-BTB_domain-containing"/>
</dbReference>
<dbReference type="RefSeq" id="XP_067917313.1">
    <property type="nucleotide sequence ID" value="XM_068070711.1"/>
</dbReference>
<dbReference type="Proteomes" id="UP000221165">
    <property type="component" value="Unassembled WGS sequence"/>
</dbReference>
<organism evidence="1 2">
    <name type="scientific">Cystoisospora suis</name>
    <dbReference type="NCBI Taxonomy" id="483139"/>
    <lineage>
        <taxon>Eukaryota</taxon>
        <taxon>Sar</taxon>
        <taxon>Alveolata</taxon>
        <taxon>Apicomplexa</taxon>
        <taxon>Conoidasida</taxon>
        <taxon>Coccidia</taxon>
        <taxon>Eucoccidiorida</taxon>
        <taxon>Eimeriorina</taxon>
        <taxon>Sarcocystidae</taxon>
        <taxon>Cystoisospora</taxon>
    </lineage>
</organism>
<protein>
    <submittedName>
        <fullName evidence="1">Kelch k13 propeller</fullName>
    </submittedName>
</protein>
<comment type="caution">
    <text evidence="1">The sequence shown here is derived from an EMBL/GenBank/DDBJ whole genome shotgun (WGS) entry which is preliminary data.</text>
</comment>
<evidence type="ECO:0000313" key="1">
    <source>
        <dbReference type="EMBL" id="PHJ15581.1"/>
    </source>
</evidence>
<dbReference type="PANTHER" id="PTHR46375:SF3">
    <property type="entry name" value="KELCH REPEAT AND BTB DOMAIN-CONTAINING PROTEIN 13"/>
    <property type="match status" value="1"/>
</dbReference>
<gene>
    <name evidence="1" type="ORF">CSUI_010608</name>
</gene>
<dbReference type="SMART" id="SM00612">
    <property type="entry name" value="Kelch"/>
    <property type="match status" value="2"/>
</dbReference>
<dbReference type="Gene3D" id="2.120.10.80">
    <property type="entry name" value="Kelch-type beta propeller"/>
    <property type="match status" value="1"/>
</dbReference>
<keyword evidence="2" id="KW-1185">Reference proteome</keyword>
<dbReference type="SUPFAM" id="SSF117281">
    <property type="entry name" value="Kelch motif"/>
    <property type="match status" value="1"/>
</dbReference>
<dbReference type="EMBL" id="MIGC01007848">
    <property type="protein sequence ID" value="PHJ15581.1"/>
    <property type="molecule type" value="Genomic_DNA"/>
</dbReference>
<sequence>MQTERAYFGSSVFQNKLFVYGGQNLDYKALCEMEMFDCLRDTWMKGGALNIPRRNTCGTYMAGRHFAIGGFDGSDILASVESYDPRLKNWMELSSLNTPRSSPMCCVQG</sequence>
<evidence type="ECO:0000313" key="2">
    <source>
        <dbReference type="Proteomes" id="UP000221165"/>
    </source>
</evidence>
<dbReference type="InterPro" id="IPR006652">
    <property type="entry name" value="Kelch_1"/>
</dbReference>
<dbReference type="PANTHER" id="PTHR46375">
    <property type="entry name" value="KELCH REPEAT AND BTB DOMAIN-CONTAINING PROTEIN 13-RELATED"/>
    <property type="match status" value="1"/>
</dbReference>
<dbReference type="AlphaFoldDB" id="A0A2C6JAB3"/>
<dbReference type="InterPro" id="IPR015915">
    <property type="entry name" value="Kelch-typ_b-propeller"/>
</dbReference>